<evidence type="ECO:0000313" key="5">
    <source>
        <dbReference type="Proteomes" id="UP000234462"/>
    </source>
</evidence>
<sequence>MTAAVETMRAGVAADRSRPRALITGASAGLGREYARQLAADGYDLVLAARGRDTLDECACELMARYGITADVRAVDLATQEGIDDLADLIDRVRIDVLVNNAGFGLKTSMRGTDDERLIASDMVMLRAVTILSVRAARRMEERGRGGILTVSSLAALGAYGVYSAVKSAALLVTESLAEELADTPVTVTAVLPGFVKTEFHDRMRVRRAGPDWAWLEAEDVVAESLRDARSGAVVSVPSIRYKAVHALAQCLPRSVVRDLSGGFGRARRKARARSGGRRGARL</sequence>
<dbReference type="PANTHER" id="PTHR43086:SF3">
    <property type="entry name" value="NADP-DEPENDENT 3-HYDROXY ACID DEHYDROGENASE YDFG"/>
    <property type="match status" value="1"/>
</dbReference>
<organism evidence="4 5">
    <name type="scientific">Brevibacterium jeotgali</name>
    <dbReference type="NCBI Taxonomy" id="1262550"/>
    <lineage>
        <taxon>Bacteria</taxon>
        <taxon>Bacillati</taxon>
        <taxon>Actinomycetota</taxon>
        <taxon>Actinomycetes</taxon>
        <taxon>Micrococcales</taxon>
        <taxon>Brevibacteriaceae</taxon>
        <taxon>Brevibacterium</taxon>
    </lineage>
</organism>
<evidence type="ECO:0000313" key="4">
    <source>
        <dbReference type="EMBL" id="SMY11828.1"/>
    </source>
</evidence>
<dbReference type="Proteomes" id="UP000234462">
    <property type="component" value="Unassembled WGS sequence"/>
</dbReference>
<dbReference type="PIRSF" id="PIRSF000126">
    <property type="entry name" value="11-beta-HSD1"/>
    <property type="match status" value="1"/>
</dbReference>
<evidence type="ECO:0000256" key="1">
    <source>
        <dbReference type="ARBA" id="ARBA00006484"/>
    </source>
</evidence>
<dbReference type="PRINTS" id="PR00081">
    <property type="entry name" value="GDHRDH"/>
</dbReference>
<dbReference type="AlphaFoldDB" id="A0A2H1L4J8"/>
<dbReference type="PRINTS" id="PR00080">
    <property type="entry name" value="SDRFAMILY"/>
</dbReference>
<dbReference type="CDD" id="cd05233">
    <property type="entry name" value="SDR_c"/>
    <property type="match status" value="1"/>
</dbReference>
<dbReference type="GO" id="GO:0016491">
    <property type="term" value="F:oxidoreductase activity"/>
    <property type="evidence" value="ECO:0007669"/>
    <property type="project" value="UniProtKB-KW"/>
</dbReference>
<proteinExistence type="inferred from homology"/>
<accession>A0A2H1L4J8</accession>
<keyword evidence="5" id="KW-1185">Reference proteome</keyword>
<evidence type="ECO:0000256" key="2">
    <source>
        <dbReference type="ARBA" id="ARBA00023002"/>
    </source>
</evidence>
<comment type="similarity">
    <text evidence="1 3">Belongs to the short-chain dehydrogenases/reductases (SDR) family.</text>
</comment>
<dbReference type="EMBL" id="FXZM01000005">
    <property type="protein sequence ID" value="SMY11828.1"/>
    <property type="molecule type" value="Genomic_DNA"/>
</dbReference>
<dbReference type="PANTHER" id="PTHR43086">
    <property type="entry name" value="VERY-LONG-CHAIN 3-OXOOACYL-COA REDUCTASE"/>
    <property type="match status" value="1"/>
</dbReference>
<keyword evidence="2" id="KW-0560">Oxidoreductase</keyword>
<dbReference type="InterPro" id="IPR036291">
    <property type="entry name" value="NAD(P)-bd_dom_sf"/>
</dbReference>
<gene>
    <name evidence="4" type="ORF">BJEO58_01419</name>
</gene>
<dbReference type="InterPro" id="IPR002347">
    <property type="entry name" value="SDR_fam"/>
</dbReference>
<protein>
    <recommendedName>
        <fullName evidence="6">Short-chain dehydrogenase</fullName>
    </recommendedName>
</protein>
<evidence type="ECO:0000256" key="3">
    <source>
        <dbReference type="RuleBase" id="RU000363"/>
    </source>
</evidence>
<reference evidence="5" key="1">
    <citation type="submission" date="2017-03" db="EMBL/GenBank/DDBJ databases">
        <authorList>
            <person name="Monnet C."/>
        </authorList>
    </citation>
    <scope>NUCLEOTIDE SEQUENCE [LARGE SCALE GENOMIC DNA]</scope>
    <source>
        <strain evidence="5">SJ5-8</strain>
    </source>
</reference>
<name>A0A2H1L4J8_9MICO</name>
<dbReference type="SUPFAM" id="SSF51735">
    <property type="entry name" value="NAD(P)-binding Rossmann-fold domains"/>
    <property type="match status" value="1"/>
</dbReference>
<dbReference type="RefSeq" id="WP_246076117.1">
    <property type="nucleotide sequence ID" value="NZ_FXZM01000005.1"/>
</dbReference>
<dbReference type="Pfam" id="PF00106">
    <property type="entry name" value="adh_short"/>
    <property type="match status" value="1"/>
</dbReference>
<evidence type="ECO:0008006" key="6">
    <source>
        <dbReference type="Google" id="ProtNLM"/>
    </source>
</evidence>
<dbReference type="Gene3D" id="3.40.50.720">
    <property type="entry name" value="NAD(P)-binding Rossmann-like Domain"/>
    <property type="match status" value="1"/>
</dbReference>